<feature type="domain" description="Glycosyltransferase 61 catalytic" evidence="8">
    <location>
        <begin position="355"/>
        <end position="456"/>
    </location>
</feature>
<dbReference type="AlphaFoldDB" id="A0A833VBP5"/>
<dbReference type="Proteomes" id="UP000623129">
    <property type="component" value="Unassembled WGS sequence"/>
</dbReference>
<evidence type="ECO:0000256" key="2">
    <source>
        <dbReference type="ARBA" id="ARBA00004881"/>
    </source>
</evidence>
<evidence type="ECO:0000313" key="10">
    <source>
        <dbReference type="Proteomes" id="UP000623129"/>
    </source>
</evidence>
<keyword evidence="7" id="KW-0472">Membrane</keyword>
<dbReference type="GO" id="GO:0016763">
    <property type="term" value="F:pentosyltransferase activity"/>
    <property type="evidence" value="ECO:0007669"/>
    <property type="project" value="UniProtKB-ARBA"/>
</dbReference>
<dbReference type="InterPro" id="IPR007657">
    <property type="entry name" value="Glycosyltransferase_61"/>
</dbReference>
<feature type="compositionally biased region" description="Basic and acidic residues" evidence="6">
    <location>
        <begin position="133"/>
        <end position="145"/>
    </location>
</feature>
<keyword evidence="7" id="KW-1133">Transmembrane helix</keyword>
<proteinExistence type="predicted"/>
<dbReference type="EMBL" id="SWLB01000011">
    <property type="protein sequence ID" value="KAF3332697.1"/>
    <property type="molecule type" value="Genomic_DNA"/>
</dbReference>
<feature type="region of interest" description="Disordered" evidence="6">
    <location>
        <begin position="115"/>
        <end position="145"/>
    </location>
</feature>
<dbReference type="Pfam" id="PF04577">
    <property type="entry name" value="Glyco_transf_61"/>
    <property type="match status" value="1"/>
</dbReference>
<evidence type="ECO:0000256" key="4">
    <source>
        <dbReference type="ARBA" id="ARBA00022679"/>
    </source>
</evidence>
<evidence type="ECO:0000256" key="1">
    <source>
        <dbReference type="ARBA" id="ARBA00004323"/>
    </source>
</evidence>
<gene>
    <name evidence="9" type="ORF">FCM35_KLT02274</name>
</gene>
<evidence type="ECO:0000256" key="7">
    <source>
        <dbReference type="SAM" id="Phobius"/>
    </source>
</evidence>
<accession>A0A833VBP5</accession>
<reference evidence="9" key="1">
    <citation type="submission" date="2020-01" db="EMBL/GenBank/DDBJ databases">
        <title>Genome sequence of Kobresia littledalei, the first chromosome-level genome in the family Cyperaceae.</title>
        <authorList>
            <person name="Qu G."/>
        </authorList>
    </citation>
    <scope>NUCLEOTIDE SEQUENCE</scope>
    <source>
        <strain evidence="9">C.B.Clarke</strain>
        <tissue evidence="9">Leaf</tissue>
    </source>
</reference>
<evidence type="ECO:0000256" key="3">
    <source>
        <dbReference type="ARBA" id="ARBA00022676"/>
    </source>
</evidence>
<evidence type="ECO:0000259" key="8">
    <source>
        <dbReference type="Pfam" id="PF04577"/>
    </source>
</evidence>
<dbReference type="OrthoDB" id="529273at2759"/>
<keyword evidence="10" id="KW-1185">Reference proteome</keyword>
<evidence type="ECO:0000256" key="5">
    <source>
        <dbReference type="ARBA" id="ARBA00023180"/>
    </source>
</evidence>
<organism evidence="9 10">
    <name type="scientific">Carex littledalei</name>
    <dbReference type="NCBI Taxonomy" id="544730"/>
    <lineage>
        <taxon>Eukaryota</taxon>
        <taxon>Viridiplantae</taxon>
        <taxon>Streptophyta</taxon>
        <taxon>Embryophyta</taxon>
        <taxon>Tracheophyta</taxon>
        <taxon>Spermatophyta</taxon>
        <taxon>Magnoliopsida</taxon>
        <taxon>Liliopsida</taxon>
        <taxon>Poales</taxon>
        <taxon>Cyperaceae</taxon>
        <taxon>Cyperoideae</taxon>
        <taxon>Cariceae</taxon>
        <taxon>Carex</taxon>
        <taxon>Carex subgen. Euthyceras</taxon>
    </lineage>
</organism>
<keyword evidence="3" id="KW-0328">Glycosyltransferase</keyword>
<comment type="caution">
    <text evidence="9">The sequence shown here is derived from an EMBL/GenBank/DDBJ whole genome shotgun (WGS) entry which is preliminary data.</text>
</comment>
<dbReference type="InterPro" id="IPR049625">
    <property type="entry name" value="Glyco_transf_61_cat"/>
</dbReference>
<dbReference type="GO" id="GO:0000139">
    <property type="term" value="C:Golgi membrane"/>
    <property type="evidence" value="ECO:0007669"/>
    <property type="project" value="UniProtKB-SubCell"/>
</dbReference>
<protein>
    <submittedName>
        <fullName evidence="9">EGF domain-specific O-linked</fullName>
    </submittedName>
</protein>
<sequence length="551" mass="62732">MRNLRQESRRFRLLVFVIGFFLVTLTFIVVTKPDAILFSDAGKKLSPEQATSSFVIEEGTSFQQPDEILNVDAVAVEGIVRGNNEDREVKNEGEENTQPKLQRKIVAPNEEEKTPEFTIGPDQFGNNNGNAGSDEKSENKKEEVKHKVTLPTVSNYTINDSMDTKPEGKSSTKPLCDFSNFRANVCDMEGDIVIHPNSSSILYKDAGSSRKNEQWKIRPYPRKGDDFCLSHTSELTVKSTPDPPQCTKHHNVPILVFSVTGYTGNLFHDFTDVMVPMFTTANQFNGEVQFMISDMMIWWVRKYHKVLEALSNYPVIDFHNDNEVHCSKRVIVGLHAYMEFTIDSKLAPNNYTMVNFNAFMRRAYNLKRDSVTVLGEQPSKKPRLLIISRKRTRTFLNLNEIVEMAKDIGYEVIVNEADVSSRIEKMAEVVNSCDVMMGVHGAGLTNCVFLPRNGTLIQIVPWGALDWISKIDFGHPSTQMGLNYMHYSIGIDESSLLEQYPRDHEIFKNPVAFHNRGFDVVRRTFMDKQNVKLDVKRFRAVLLEALDHLTP</sequence>
<comment type="subcellular location">
    <subcellularLocation>
        <location evidence="1">Golgi apparatus membrane</location>
        <topology evidence="1">Single-pass type II membrane protein</topology>
    </subcellularLocation>
</comment>
<name>A0A833VBP5_9POAL</name>
<feature type="transmembrane region" description="Helical" evidence="7">
    <location>
        <begin position="12"/>
        <end position="30"/>
    </location>
</feature>
<evidence type="ECO:0000313" key="9">
    <source>
        <dbReference type="EMBL" id="KAF3332697.1"/>
    </source>
</evidence>
<keyword evidence="4" id="KW-0808">Transferase</keyword>
<dbReference type="PANTHER" id="PTHR20961:SF97">
    <property type="entry name" value="ALPHA-1,3-ARABINOSYLTRANSFERASE XAT3"/>
    <property type="match status" value="1"/>
</dbReference>
<comment type="pathway">
    <text evidence="2">Glycan metabolism.</text>
</comment>
<keyword evidence="5" id="KW-0325">Glycoprotein</keyword>
<keyword evidence="7" id="KW-0812">Transmembrane</keyword>
<evidence type="ECO:0000256" key="6">
    <source>
        <dbReference type="SAM" id="MobiDB-lite"/>
    </source>
</evidence>
<dbReference type="PANTHER" id="PTHR20961">
    <property type="entry name" value="GLYCOSYLTRANSFERASE"/>
    <property type="match status" value="1"/>
</dbReference>